<keyword evidence="3 7" id="KW-0812">Transmembrane</keyword>
<dbReference type="GeneID" id="5234135"/>
<dbReference type="InParanoid" id="A5DXY2"/>
<feature type="region of interest" description="Disordered" evidence="6">
    <location>
        <begin position="1"/>
        <end position="68"/>
    </location>
</feature>
<protein>
    <recommendedName>
        <fullName evidence="10">Ammonia transport outward protein 2</fullName>
    </recommendedName>
</protein>
<accession>A5DXY2</accession>
<evidence type="ECO:0000256" key="6">
    <source>
        <dbReference type="SAM" id="MobiDB-lite"/>
    </source>
</evidence>
<dbReference type="EMBL" id="CH981525">
    <property type="protein sequence ID" value="EDK44040.1"/>
    <property type="molecule type" value="Genomic_DNA"/>
</dbReference>
<feature type="transmembrane region" description="Helical" evidence="7">
    <location>
        <begin position="197"/>
        <end position="217"/>
    </location>
</feature>
<dbReference type="PANTHER" id="PTHR31123">
    <property type="entry name" value="ACCUMULATION OF DYADS PROTEIN 2-RELATED"/>
    <property type="match status" value="1"/>
</dbReference>
<feature type="compositionally biased region" description="Basic and acidic residues" evidence="6">
    <location>
        <begin position="50"/>
        <end position="59"/>
    </location>
</feature>
<dbReference type="HOGENOM" id="CLU_051062_1_0_1"/>
<keyword evidence="9" id="KW-1185">Reference proteome</keyword>
<evidence type="ECO:0000256" key="3">
    <source>
        <dbReference type="ARBA" id="ARBA00022692"/>
    </source>
</evidence>
<keyword evidence="5 7" id="KW-0472">Membrane</keyword>
<evidence type="ECO:0000256" key="1">
    <source>
        <dbReference type="ARBA" id="ARBA00004141"/>
    </source>
</evidence>
<evidence type="ECO:0000256" key="7">
    <source>
        <dbReference type="SAM" id="Phobius"/>
    </source>
</evidence>
<feature type="transmembrane region" description="Helical" evidence="7">
    <location>
        <begin position="137"/>
        <end position="162"/>
    </location>
</feature>
<dbReference type="KEGG" id="lel:PVL30_002244"/>
<dbReference type="Pfam" id="PF01184">
    <property type="entry name" value="Gpr1_Fun34_YaaH"/>
    <property type="match status" value="1"/>
</dbReference>
<organism evidence="8 9">
    <name type="scientific">Lodderomyces elongisporus (strain ATCC 11503 / CBS 2605 / JCM 1781 / NBRC 1676 / NRRL YB-4239)</name>
    <name type="common">Yeast</name>
    <name type="synonym">Saccharomyces elongisporus</name>
    <dbReference type="NCBI Taxonomy" id="379508"/>
    <lineage>
        <taxon>Eukaryota</taxon>
        <taxon>Fungi</taxon>
        <taxon>Dikarya</taxon>
        <taxon>Ascomycota</taxon>
        <taxon>Saccharomycotina</taxon>
        <taxon>Pichiomycetes</taxon>
        <taxon>Debaryomycetaceae</taxon>
        <taxon>Candida/Lodderomyces clade</taxon>
        <taxon>Lodderomyces</taxon>
    </lineage>
</organism>
<evidence type="ECO:0000256" key="4">
    <source>
        <dbReference type="ARBA" id="ARBA00022989"/>
    </source>
</evidence>
<dbReference type="InterPro" id="IPR000791">
    <property type="entry name" value="Gpr1/Fun34/SatP-like"/>
</dbReference>
<name>A5DXY2_LODEL</name>
<gene>
    <name evidence="8" type="ORF">LELG_02219</name>
</gene>
<comment type="subcellular location">
    <subcellularLocation>
        <location evidence="1">Membrane</location>
        <topology evidence="1">Multi-pass membrane protein</topology>
    </subcellularLocation>
</comment>
<dbReference type="VEuPathDB" id="FungiDB:LELG_02219"/>
<dbReference type="AlphaFoldDB" id="A5DXY2"/>
<evidence type="ECO:0000313" key="8">
    <source>
        <dbReference type="EMBL" id="EDK44040.1"/>
    </source>
</evidence>
<dbReference type="NCBIfam" id="NF038013">
    <property type="entry name" value="AceTr_1"/>
    <property type="match status" value="1"/>
</dbReference>
<dbReference type="GO" id="GO:0005886">
    <property type="term" value="C:plasma membrane"/>
    <property type="evidence" value="ECO:0007669"/>
    <property type="project" value="TreeGrafter"/>
</dbReference>
<evidence type="ECO:0000313" key="9">
    <source>
        <dbReference type="Proteomes" id="UP000001996"/>
    </source>
</evidence>
<dbReference type="Proteomes" id="UP000001996">
    <property type="component" value="Unassembled WGS sequence"/>
</dbReference>
<dbReference type="GO" id="GO:0015123">
    <property type="term" value="F:acetate transmembrane transporter activity"/>
    <property type="evidence" value="ECO:0007669"/>
    <property type="project" value="TreeGrafter"/>
</dbReference>
<evidence type="ECO:0008006" key="10">
    <source>
        <dbReference type="Google" id="ProtNLM"/>
    </source>
</evidence>
<evidence type="ECO:0000256" key="2">
    <source>
        <dbReference type="ARBA" id="ARBA00005587"/>
    </source>
</evidence>
<feature type="transmembrane region" description="Helical" evidence="7">
    <location>
        <begin position="224"/>
        <end position="242"/>
    </location>
</feature>
<sequence>MTEAFDKSPLNTDIEPVAQTGIMEANAAESDAQADGVRVSSSASSSSSNHESKDTEKSGSLHNHHHHHHARKSYPEINSVPLGLAAFALTNLAVCLFMAQVHGITIPHAMLGLTCFYGGVIQFLAGCFVFVTGNTLAFTALISYAAFWLSLSAIFIDNFGVLSAYAETDQFNDALGFYFLGWALFSAVLFPTTLKSTFSFCGFFVAVLLEFILLAAGMFVNNLVVVRVGAAFGVVASVLSWYEAFSATSDQYNSYIHPYQIAIPVKKTV</sequence>
<feature type="transmembrane region" description="Helical" evidence="7">
    <location>
        <begin position="80"/>
        <end position="99"/>
    </location>
</feature>
<keyword evidence="4 7" id="KW-1133">Transmembrane helix</keyword>
<evidence type="ECO:0000256" key="5">
    <source>
        <dbReference type="ARBA" id="ARBA00023136"/>
    </source>
</evidence>
<dbReference type="OrthoDB" id="3648309at2759"/>
<reference evidence="8 9" key="1">
    <citation type="journal article" date="2009" name="Nature">
        <title>Evolution of pathogenicity and sexual reproduction in eight Candida genomes.</title>
        <authorList>
            <person name="Butler G."/>
            <person name="Rasmussen M.D."/>
            <person name="Lin M.F."/>
            <person name="Santos M.A."/>
            <person name="Sakthikumar S."/>
            <person name="Munro C.A."/>
            <person name="Rheinbay E."/>
            <person name="Grabherr M."/>
            <person name="Forche A."/>
            <person name="Reedy J.L."/>
            <person name="Agrafioti I."/>
            <person name="Arnaud M.B."/>
            <person name="Bates S."/>
            <person name="Brown A.J."/>
            <person name="Brunke S."/>
            <person name="Costanzo M.C."/>
            <person name="Fitzpatrick D.A."/>
            <person name="de Groot P.W."/>
            <person name="Harris D."/>
            <person name="Hoyer L.L."/>
            <person name="Hube B."/>
            <person name="Klis F.M."/>
            <person name="Kodira C."/>
            <person name="Lennard N."/>
            <person name="Logue M.E."/>
            <person name="Martin R."/>
            <person name="Neiman A.M."/>
            <person name="Nikolaou E."/>
            <person name="Quail M.A."/>
            <person name="Quinn J."/>
            <person name="Santos M.C."/>
            <person name="Schmitzberger F.F."/>
            <person name="Sherlock G."/>
            <person name="Shah P."/>
            <person name="Silverstein K.A."/>
            <person name="Skrzypek M.S."/>
            <person name="Soll D."/>
            <person name="Staggs R."/>
            <person name="Stansfield I."/>
            <person name="Stumpf M.P."/>
            <person name="Sudbery P.E."/>
            <person name="Srikantha T."/>
            <person name="Zeng Q."/>
            <person name="Berman J."/>
            <person name="Berriman M."/>
            <person name="Heitman J."/>
            <person name="Gow N.A."/>
            <person name="Lorenz M.C."/>
            <person name="Birren B.W."/>
            <person name="Kellis M."/>
            <person name="Cuomo C.A."/>
        </authorList>
    </citation>
    <scope>NUCLEOTIDE SEQUENCE [LARGE SCALE GENOMIC DNA]</scope>
    <source>
        <strain evidence="9">ATCC 11503 / BCRC 21390 / CBS 2605 / JCM 1781 / NBRC 1676 / NRRL YB-4239</strain>
    </source>
</reference>
<comment type="similarity">
    <text evidence="2">Belongs to the acetate uptake transporter (AceTr) (TC 2.A.96) family.</text>
</comment>
<feature type="transmembrane region" description="Helical" evidence="7">
    <location>
        <begin position="174"/>
        <end position="191"/>
    </location>
</feature>
<proteinExistence type="inferred from homology"/>
<dbReference type="InterPro" id="IPR051633">
    <property type="entry name" value="AceTr"/>
</dbReference>
<dbReference type="PANTHER" id="PTHR31123:SF1">
    <property type="entry name" value="ACCUMULATION OF DYADS PROTEIN 2-RELATED"/>
    <property type="match status" value="1"/>
</dbReference>
<feature type="transmembrane region" description="Helical" evidence="7">
    <location>
        <begin position="111"/>
        <end position="131"/>
    </location>
</feature>
<dbReference type="eggNOG" id="ENOG502QUJS">
    <property type="taxonomic scope" value="Eukaryota"/>
</dbReference>